<sequence length="126" mass="13834">MLAQSLRASRSSLARVARQQATGLTTKRTFVASAIRQADLIQDLYLKELKAYKAPAVKASDAEGHVLKWSPPKAPKSPEETDIANELKAYEASTVEVEGQSADGTPEKELDWFEDGLLEEEEHAAH</sequence>
<protein>
    <recommendedName>
        <fullName evidence="4">ATP synthase subunit H, mitochondrial</fullName>
    </recommendedName>
</protein>
<dbReference type="GO" id="GO:0046933">
    <property type="term" value="F:proton-transporting ATP synthase activity, rotational mechanism"/>
    <property type="evidence" value="ECO:0007669"/>
    <property type="project" value="TreeGrafter"/>
</dbReference>
<dbReference type="PANTHER" id="PTHR28207">
    <property type="entry name" value="ATP SYNTHASE SUBUNIT H, MITOCHONDRIAL"/>
    <property type="match status" value="1"/>
</dbReference>
<feature type="region of interest" description="Disordered" evidence="1">
    <location>
        <begin position="94"/>
        <end position="126"/>
    </location>
</feature>
<evidence type="ECO:0000313" key="3">
    <source>
        <dbReference type="Proteomes" id="UP000241818"/>
    </source>
</evidence>
<gene>
    <name evidence="2" type="ORF">M430DRAFT_119489</name>
</gene>
<keyword evidence="3" id="KW-1185">Reference proteome</keyword>
<accession>A0A2T3B364</accession>
<feature type="compositionally biased region" description="Acidic residues" evidence="1">
    <location>
        <begin position="112"/>
        <end position="126"/>
    </location>
</feature>
<dbReference type="AlphaFoldDB" id="A0A2T3B364"/>
<proteinExistence type="predicted"/>
<evidence type="ECO:0008006" key="4">
    <source>
        <dbReference type="Google" id="ProtNLM"/>
    </source>
</evidence>
<dbReference type="STRING" id="857342.A0A2T3B364"/>
<dbReference type="FunCoup" id="A0A2T3B364">
    <property type="interactions" value="113"/>
</dbReference>
<dbReference type="EMBL" id="KZ679010">
    <property type="protein sequence ID" value="PSS20086.1"/>
    <property type="molecule type" value="Genomic_DNA"/>
</dbReference>
<dbReference type="InParanoid" id="A0A2T3B364"/>
<dbReference type="Proteomes" id="UP000241818">
    <property type="component" value="Unassembled WGS sequence"/>
</dbReference>
<dbReference type="InterPro" id="IPR019711">
    <property type="entry name" value="ATP_synth_F0_suH"/>
</dbReference>
<dbReference type="PANTHER" id="PTHR28207:SF1">
    <property type="entry name" value="ATP SYNTHASE SUBUNIT H, MITOCHONDRIAL"/>
    <property type="match status" value="1"/>
</dbReference>
<evidence type="ECO:0000256" key="1">
    <source>
        <dbReference type="SAM" id="MobiDB-lite"/>
    </source>
</evidence>
<dbReference type="GeneID" id="36569829"/>
<evidence type="ECO:0000313" key="2">
    <source>
        <dbReference type="EMBL" id="PSS20086.1"/>
    </source>
</evidence>
<dbReference type="Pfam" id="PF10775">
    <property type="entry name" value="ATP_sub_h"/>
    <property type="match status" value="1"/>
</dbReference>
<dbReference type="RefSeq" id="XP_024721356.1">
    <property type="nucleotide sequence ID" value="XM_024861748.1"/>
</dbReference>
<reference evidence="2 3" key="1">
    <citation type="journal article" date="2018" name="New Phytol.">
        <title>Comparative genomics and transcriptomics depict ericoid mycorrhizal fungi as versatile saprotrophs and plant mutualists.</title>
        <authorList>
            <person name="Martino E."/>
            <person name="Morin E."/>
            <person name="Grelet G.A."/>
            <person name="Kuo A."/>
            <person name="Kohler A."/>
            <person name="Daghino S."/>
            <person name="Barry K.W."/>
            <person name="Cichocki N."/>
            <person name="Clum A."/>
            <person name="Dockter R.B."/>
            <person name="Hainaut M."/>
            <person name="Kuo R.C."/>
            <person name="LaButti K."/>
            <person name="Lindahl B.D."/>
            <person name="Lindquist E.A."/>
            <person name="Lipzen A."/>
            <person name="Khouja H.R."/>
            <person name="Magnuson J."/>
            <person name="Murat C."/>
            <person name="Ohm R.A."/>
            <person name="Singer S.W."/>
            <person name="Spatafora J.W."/>
            <person name="Wang M."/>
            <person name="Veneault-Fourrey C."/>
            <person name="Henrissat B."/>
            <person name="Grigoriev I.V."/>
            <person name="Martin F.M."/>
            <person name="Perotto S."/>
        </authorList>
    </citation>
    <scope>NUCLEOTIDE SEQUENCE [LARGE SCALE GENOMIC DNA]</scope>
    <source>
        <strain evidence="2 3">ATCC 22711</strain>
    </source>
</reference>
<dbReference type="OrthoDB" id="274752at2759"/>
<name>A0A2T3B364_AMORE</name>
<organism evidence="2 3">
    <name type="scientific">Amorphotheca resinae ATCC 22711</name>
    <dbReference type="NCBI Taxonomy" id="857342"/>
    <lineage>
        <taxon>Eukaryota</taxon>
        <taxon>Fungi</taxon>
        <taxon>Dikarya</taxon>
        <taxon>Ascomycota</taxon>
        <taxon>Pezizomycotina</taxon>
        <taxon>Leotiomycetes</taxon>
        <taxon>Helotiales</taxon>
        <taxon>Amorphothecaceae</taxon>
        <taxon>Amorphotheca</taxon>
    </lineage>
</organism>